<feature type="compositionally biased region" description="Polar residues" evidence="1">
    <location>
        <begin position="133"/>
        <end position="153"/>
    </location>
</feature>
<protein>
    <submittedName>
        <fullName evidence="2">Uncharacterized protein</fullName>
    </submittedName>
</protein>
<feature type="region of interest" description="Disordered" evidence="1">
    <location>
        <begin position="380"/>
        <end position="418"/>
    </location>
</feature>
<comment type="caution">
    <text evidence="2">The sequence shown here is derived from an EMBL/GenBank/DDBJ whole genome shotgun (WGS) entry which is preliminary data.</text>
</comment>
<accession>A0AA40C4A1</accession>
<feature type="region of interest" description="Disordered" evidence="1">
    <location>
        <begin position="178"/>
        <end position="203"/>
    </location>
</feature>
<name>A0AA40C4A1_9PEZI</name>
<feature type="region of interest" description="Disordered" evidence="1">
    <location>
        <begin position="128"/>
        <end position="153"/>
    </location>
</feature>
<organism evidence="2 3">
    <name type="scientific">Bombardia bombarda</name>
    <dbReference type="NCBI Taxonomy" id="252184"/>
    <lineage>
        <taxon>Eukaryota</taxon>
        <taxon>Fungi</taxon>
        <taxon>Dikarya</taxon>
        <taxon>Ascomycota</taxon>
        <taxon>Pezizomycotina</taxon>
        <taxon>Sordariomycetes</taxon>
        <taxon>Sordariomycetidae</taxon>
        <taxon>Sordariales</taxon>
        <taxon>Lasiosphaeriaceae</taxon>
        <taxon>Bombardia</taxon>
    </lineage>
</organism>
<feature type="region of interest" description="Disordered" evidence="1">
    <location>
        <begin position="247"/>
        <end position="292"/>
    </location>
</feature>
<dbReference type="Proteomes" id="UP001174934">
    <property type="component" value="Unassembled WGS sequence"/>
</dbReference>
<proteinExistence type="predicted"/>
<evidence type="ECO:0000313" key="3">
    <source>
        <dbReference type="Proteomes" id="UP001174934"/>
    </source>
</evidence>
<dbReference type="AlphaFoldDB" id="A0AA40C4A1"/>
<dbReference type="EMBL" id="JAULSR010000003">
    <property type="protein sequence ID" value="KAK0624876.1"/>
    <property type="molecule type" value="Genomic_DNA"/>
</dbReference>
<sequence>MDIAQDPCWSWPHWKFGLKRDDLFSTLHDQYNTFPSTIQDPEAFHHDVYEISHEASTTKEFHHLLEGRKQQRLRELNESLESAAFEIIASPDLIGTEQWHHALQLFRTKSLDSLVRYFASYLPEDHPWHKGSSVRSTSVSDRGSSVHSLAHSQDSSFFGDDDYYDEPIMTDEPLDEMEYHHHHHHSHLPPSPRSMTMCSDASSLSTAASPMEVSHHHKYDLNMLTPARTLSISESEPDCFAVHNDLEDVSQPNEPQSPATSVSDMSEEKEKEQEKEQTHAESITTTITPTEEVPVIDVAESETPTPKPERQSTAFFDMKPSLPHRRYRSLSPSRPHPLSQQDTVGCAPVIDHNDNDDRDSRRRAPLKYVESLQELRLRRRECSPMQRRRGRCPGQEATRVQKAVPESIRLWPRGRRRA</sequence>
<evidence type="ECO:0000313" key="2">
    <source>
        <dbReference type="EMBL" id="KAK0624876.1"/>
    </source>
</evidence>
<feature type="compositionally biased region" description="Low complexity" evidence="1">
    <location>
        <begin position="329"/>
        <end position="339"/>
    </location>
</feature>
<feature type="region of interest" description="Disordered" evidence="1">
    <location>
        <begin position="326"/>
        <end position="364"/>
    </location>
</feature>
<reference evidence="2" key="1">
    <citation type="submission" date="2023-06" db="EMBL/GenBank/DDBJ databases">
        <title>Genome-scale phylogeny and comparative genomics of the fungal order Sordariales.</title>
        <authorList>
            <consortium name="Lawrence Berkeley National Laboratory"/>
            <person name="Hensen N."/>
            <person name="Bonometti L."/>
            <person name="Westerberg I."/>
            <person name="Brannstrom I.O."/>
            <person name="Guillou S."/>
            <person name="Cros-Aarteil S."/>
            <person name="Calhoun S."/>
            <person name="Haridas S."/>
            <person name="Kuo A."/>
            <person name="Mondo S."/>
            <person name="Pangilinan J."/>
            <person name="Riley R."/>
            <person name="LaButti K."/>
            <person name="Andreopoulos B."/>
            <person name="Lipzen A."/>
            <person name="Chen C."/>
            <person name="Yanf M."/>
            <person name="Daum C."/>
            <person name="Ng V."/>
            <person name="Clum A."/>
            <person name="Steindorff A."/>
            <person name="Ohm R."/>
            <person name="Martin F."/>
            <person name="Silar P."/>
            <person name="Natvig D."/>
            <person name="Lalanne C."/>
            <person name="Gautier V."/>
            <person name="Ament-velasquez S.L."/>
            <person name="Kruys A."/>
            <person name="Hutchinson M.I."/>
            <person name="Powell A.J."/>
            <person name="Barry K."/>
            <person name="Miller A.N."/>
            <person name="Grigoriev I.V."/>
            <person name="Debuchy R."/>
            <person name="Gladieux P."/>
            <person name="Thoren M.H."/>
            <person name="Johannesson H."/>
        </authorList>
    </citation>
    <scope>NUCLEOTIDE SEQUENCE</scope>
    <source>
        <strain evidence="2">SMH3391-2</strain>
    </source>
</reference>
<feature type="compositionally biased region" description="Basic and acidic residues" evidence="1">
    <location>
        <begin position="351"/>
        <end position="362"/>
    </location>
</feature>
<feature type="compositionally biased region" description="Polar residues" evidence="1">
    <location>
        <begin position="250"/>
        <end position="264"/>
    </location>
</feature>
<gene>
    <name evidence="2" type="ORF">B0T17DRAFT_577526</name>
</gene>
<keyword evidence="3" id="KW-1185">Reference proteome</keyword>
<feature type="compositionally biased region" description="Low complexity" evidence="1">
    <location>
        <begin position="283"/>
        <end position="292"/>
    </location>
</feature>
<feature type="compositionally biased region" description="Basic and acidic residues" evidence="1">
    <location>
        <begin position="266"/>
        <end position="279"/>
    </location>
</feature>
<evidence type="ECO:0000256" key="1">
    <source>
        <dbReference type="SAM" id="MobiDB-lite"/>
    </source>
</evidence>